<dbReference type="PROSITE" id="PS51186">
    <property type="entry name" value="GNAT"/>
    <property type="match status" value="1"/>
</dbReference>
<dbReference type="Pfam" id="PF00583">
    <property type="entry name" value="Acetyltransf_1"/>
    <property type="match status" value="1"/>
</dbReference>
<dbReference type="PANTHER" id="PTHR42791">
    <property type="entry name" value="GNAT FAMILY ACETYLTRANSFERASE"/>
    <property type="match status" value="1"/>
</dbReference>
<feature type="domain" description="N-acetyltransferase" evidence="1">
    <location>
        <begin position="61"/>
        <end position="204"/>
    </location>
</feature>
<dbReference type="SUPFAM" id="SSF55729">
    <property type="entry name" value="Acyl-CoA N-acyltransferases (Nat)"/>
    <property type="match status" value="1"/>
</dbReference>
<dbReference type="Gene3D" id="3.40.630.30">
    <property type="match status" value="1"/>
</dbReference>
<sequence>MASNALVLEKATLEDVPALTELWYAGFTDPGVRYLWPDTPGVRKWWDEANREDLANKTYQHYIKVIDPSLKDHQGRPRIAAFAKWDTATQEERGPRYPAWNPDMPLQAIEDFIQSLENSRQQVMAGKTKHYYLDTLVTHPEYQRRGAGSMLMKWGCDLADENGAELYVDASKDGSFLYRKFGFIEQTLEGEPASGIIPMARALTEKSRSGGRMDLALVGGGSEKTCTGK</sequence>
<dbReference type="PANTHER" id="PTHR42791:SF17">
    <property type="entry name" value="ACETYLTRANSFERASE, GNAT FAMILY FAMILY (AFU_ORTHOLOGUE AFUA_8G05690)"/>
    <property type="match status" value="1"/>
</dbReference>
<gene>
    <name evidence="2" type="ORF">NW755_006499</name>
</gene>
<reference evidence="2" key="1">
    <citation type="submission" date="2022-09" db="EMBL/GenBank/DDBJ databases">
        <title>Fusarium specimens isolated from Avocado Roots.</title>
        <authorList>
            <person name="Stajich J."/>
            <person name="Roper C."/>
            <person name="Heimlech-Rivalta G."/>
        </authorList>
    </citation>
    <scope>NUCLEOTIDE SEQUENCE</scope>
    <source>
        <strain evidence="2">A02</strain>
    </source>
</reference>
<dbReference type="InterPro" id="IPR000182">
    <property type="entry name" value="GNAT_dom"/>
</dbReference>
<dbReference type="EMBL" id="JAOQAV010000014">
    <property type="protein sequence ID" value="KAJ4188994.1"/>
    <property type="molecule type" value="Genomic_DNA"/>
</dbReference>
<dbReference type="CDD" id="cd04301">
    <property type="entry name" value="NAT_SF"/>
    <property type="match status" value="1"/>
</dbReference>
<proteinExistence type="predicted"/>
<protein>
    <recommendedName>
        <fullName evidence="1">N-acetyltransferase domain-containing protein</fullName>
    </recommendedName>
</protein>
<dbReference type="AlphaFoldDB" id="A0A9W8R9H1"/>
<name>A0A9W8R9H1_9HYPO</name>
<organism evidence="2 3">
    <name type="scientific">Fusarium falciforme</name>
    <dbReference type="NCBI Taxonomy" id="195108"/>
    <lineage>
        <taxon>Eukaryota</taxon>
        <taxon>Fungi</taxon>
        <taxon>Dikarya</taxon>
        <taxon>Ascomycota</taxon>
        <taxon>Pezizomycotina</taxon>
        <taxon>Sordariomycetes</taxon>
        <taxon>Hypocreomycetidae</taxon>
        <taxon>Hypocreales</taxon>
        <taxon>Nectriaceae</taxon>
        <taxon>Fusarium</taxon>
        <taxon>Fusarium solani species complex</taxon>
    </lineage>
</organism>
<dbReference type="InterPro" id="IPR016181">
    <property type="entry name" value="Acyl_CoA_acyltransferase"/>
</dbReference>
<evidence type="ECO:0000313" key="3">
    <source>
        <dbReference type="Proteomes" id="UP001152087"/>
    </source>
</evidence>
<accession>A0A9W8R9H1</accession>
<dbReference type="Proteomes" id="UP001152087">
    <property type="component" value="Unassembled WGS sequence"/>
</dbReference>
<evidence type="ECO:0000313" key="2">
    <source>
        <dbReference type="EMBL" id="KAJ4188994.1"/>
    </source>
</evidence>
<keyword evidence="3" id="KW-1185">Reference proteome</keyword>
<dbReference type="InterPro" id="IPR052523">
    <property type="entry name" value="Trichothecene_AcTrans"/>
</dbReference>
<dbReference type="GO" id="GO:0016747">
    <property type="term" value="F:acyltransferase activity, transferring groups other than amino-acyl groups"/>
    <property type="evidence" value="ECO:0007669"/>
    <property type="project" value="InterPro"/>
</dbReference>
<comment type="caution">
    <text evidence="2">The sequence shown here is derived from an EMBL/GenBank/DDBJ whole genome shotgun (WGS) entry which is preliminary data.</text>
</comment>
<evidence type="ECO:0000259" key="1">
    <source>
        <dbReference type="PROSITE" id="PS51186"/>
    </source>
</evidence>